<proteinExistence type="predicted"/>
<organism evidence="3">
    <name type="scientific">Schistosoma curassoni</name>
    <dbReference type="NCBI Taxonomy" id="6186"/>
    <lineage>
        <taxon>Eukaryota</taxon>
        <taxon>Metazoa</taxon>
        <taxon>Spiralia</taxon>
        <taxon>Lophotrochozoa</taxon>
        <taxon>Platyhelminthes</taxon>
        <taxon>Trematoda</taxon>
        <taxon>Digenea</taxon>
        <taxon>Strigeidida</taxon>
        <taxon>Schistosomatoidea</taxon>
        <taxon>Schistosomatidae</taxon>
        <taxon>Schistosoma</taxon>
    </lineage>
</organism>
<dbReference type="WBParaSite" id="SCUD_0000583501-mRNA-1">
    <property type="protein sequence ID" value="SCUD_0000583501-mRNA-1"/>
    <property type="gene ID" value="SCUD_0000583501"/>
</dbReference>
<name>A0A183JSZ5_9TREM</name>
<reference evidence="1 2" key="2">
    <citation type="submission" date="2018-11" db="EMBL/GenBank/DDBJ databases">
        <authorList>
            <consortium name="Pathogen Informatics"/>
        </authorList>
    </citation>
    <scope>NUCLEOTIDE SEQUENCE [LARGE SCALE GENOMIC DNA]</scope>
    <source>
        <strain evidence="1">Dakar</strain>
        <strain evidence="2">Dakar, Senegal</strain>
    </source>
</reference>
<reference evidence="3" key="1">
    <citation type="submission" date="2016-06" db="UniProtKB">
        <authorList>
            <consortium name="WormBaseParasite"/>
        </authorList>
    </citation>
    <scope>IDENTIFICATION</scope>
</reference>
<evidence type="ECO:0000313" key="2">
    <source>
        <dbReference type="Proteomes" id="UP000279833"/>
    </source>
</evidence>
<sequence length="142" mass="16038">MRLDDLDFADDLTSVAAVPAAIGLNIHEEKTRLSDAKQHAPIKSLDGEVFKDVETFADLGSIIDEQGRSYADVKVRISKARKAYLKLKNIKISKQFSTKIDFRIINRNVKIVLLYGVETWRTTKAITQKIQVFINSCLSKLL</sequence>
<dbReference type="Proteomes" id="UP000279833">
    <property type="component" value="Unassembled WGS sequence"/>
</dbReference>
<gene>
    <name evidence="1" type="ORF">SCUD_LOCUS5835</name>
</gene>
<accession>A0A183JSZ5</accession>
<dbReference type="PANTHER" id="PTHR47027">
    <property type="entry name" value="REVERSE TRANSCRIPTASE DOMAIN-CONTAINING PROTEIN"/>
    <property type="match status" value="1"/>
</dbReference>
<dbReference type="PANTHER" id="PTHR47027:SF25">
    <property type="entry name" value="REVERSE TRANSCRIPTASE DOMAIN-CONTAINING PROTEIN"/>
    <property type="match status" value="1"/>
</dbReference>
<dbReference type="AlphaFoldDB" id="A0A183JSZ5"/>
<protein>
    <submittedName>
        <fullName evidence="3">Reverse transcriptase domain-containing protein</fullName>
    </submittedName>
</protein>
<dbReference type="EMBL" id="UZAK01010568">
    <property type="protein sequence ID" value="VDO98593.1"/>
    <property type="molecule type" value="Genomic_DNA"/>
</dbReference>
<evidence type="ECO:0000313" key="3">
    <source>
        <dbReference type="WBParaSite" id="SCUD_0000583501-mRNA-1"/>
    </source>
</evidence>
<keyword evidence="2" id="KW-1185">Reference proteome</keyword>
<evidence type="ECO:0000313" key="1">
    <source>
        <dbReference type="EMBL" id="VDO98593.1"/>
    </source>
</evidence>